<accession>A0ABV9I623</accession>
<dbReference type="Proteomes" id="UP001595952">
    <property type="component" value="Unassembled WGS sequence"/>
</dbReference>
<protein>
    <submittedName>
        <fullName evidence="1">Zinc-binding dehydrogenase</fullName>
    </submittedName>
</protein>
<organism evidence="1 2">
    <name type="scientific">Deinococcus hohokamensis</name>
    <dbReference type="NCBI Taxonomy" id="309883"/>
    <lineage>
        <taxon>Bacteria</taxon>
        <taxon>Thermotogati</taxon>
        <taxon>Deinococcota</taxon>
        <taxon>Deinococci</taxon>
        <taxon>Deinococcales</taxon>
        <taxon>Deinococcaceae</taxon>
        <taxon>Deinococcus</taxon>
    </lineage>
</organism>
<gene>
    <name evidence="1" type="ORF">ACFO0D_05600</name>
</gene>
<proteinExistence type="predicted"/>
<comment type="caution">
    <text evidence="1">The sequence shown here is derived from an EMBL/GenBank/DDBJ whole genome shotgun (WGS) entry which is preliminary data.</text>
</comment>
<dbReference type="Gene3D" id="3.90.180.10">
    <property type="entry name" value="Medium-chain alcohol dehydrogenases, catalytic domain"/>
    <property type="match status" value="1"/>
</dbReference>
<name>A0ABV9I623_9DEIO</name>
<evidence type="ECO:0000313" key="2">
    <source>
        <dbReference type="Proteomes" id="UP001595952"/>
    </source>
</evidence>
<reference evidence="2" key="1">
    <citation type="journal article" date="2019" name="Int. J. Syst. Evol. Microbiol.">
        <title>The Global Catalogue of Microorganisms (GCM) 10K type strain sequencing project: providing services to taxonomists for standard genome sequencing and annotation.</title>
        <authorList>
            <consortium name="The Broad Institute Genomics Platform"/>
            <consortium name="The Broad Institute Genome Sequencing Center for Infectious Disease"/>
            <person name="Wu L."/>
            <person name="Ma J."/>
        </authorList>
    </citation>
    <scope>NUCLEOTIDE SEQUENCE [LARGE SCALE GENOMIC DNA]</scope>
    <source>
        <strain evidence="2">CCUG 55995</strain>
    </source>
</reference>
<sequence>MHASSYSAQIDAGLVRVPVDQVFSLEQIAAAHEYAEGPEVRGTVVVSS</sequence>
<dbReference type="Pfam" id="PF13602">
    <property type="entry name" value="ADH_zinc_N_2"/>
    <property type="match status" value="1"/>
</dbReference>
<dbReference type="RefSeq" id="WP_380060842.1">
    <property type="nucleotide sequence ID" value="NZ_JBHSEI010000002.1"/>
</dbReference>
<keyword evidence="2" id="KW-1185">Reference proteome</keyword>
<dbReference type="EMBL" id="JBHSEI010000002">
    <property type="protein sequence ID" value="MFC4637811.1"/>
    <property type="molecule type" value="Genomic_DNA"/>
</dbReference>
<evidence type="ECO:0000313" key="1">
    <source>
        <dbReference type="EMBL" id="MFC4637811.1"/>
    </source>
</evidence>